<dbReference type="Proteomes" id="UP000515121">
    <property type="component" value="Unplaced"/>
</dbReference>
<gene>
    <name evidence="2" type="primary">LOC111286560</name>
</gene>
<dbReference type="RefSeq" id="XP_022732328.1">
    <property type="nucleotide sequence ID" value="XM_022876593.1"/>
</dbReference>
<proteinExistence type="predicted"/>
<dbReference type="PANTHER" id="PTHR48055">
    <property type="entry name" value="LEUCINE-RICH REPEAT RECEPTOR PROTEIN KINASE EMS1"/>
    <property type="match status" value="1"/>
</dbReference>
<dbReference type="AlphaFoldDB" id="A0A6P5XVV0"/>
<dbReference type="PANTHER" id="PTHR48055:SF55">
    <property type="entry name" value="PROTEIN KINASE DOMAIN-CONTAINING PROTEIN"/>
    <property type="match status" value="1"/>
</dbReference>
<sequence length="206" mass="23867">MWPQHLITSIITARRLRTSQVFPKIHQQFLWKFYKHSWSKGNQYGIGTVATTSKDMYSFGIHLQEMFTGKRPTDDMFKDSLTLHHFTKIALPDQVLEVVDPLLLAGDNEEENACSSRNPRRANMEETKKKEYLISILGVGIACSVESLKDRMDSVNASKLLHSIRDKFLGTGIRTQRNTYLEWSLVILCCSQKHYYLFFSVKLPEF</sequence>
<evidence type="ECO:0000313" key="1">
    <source>
        <dbReference type="Proteomes" id="UP000515121"/>
    </source>
</evidence>
<evidence type="ECO:0000313" key="2">
    <source>
        <dbReference type="RefSeq" id="XP_022732328.1"/>
    </source>
</evidence>
<dbReference type="Gene3D" id="1.10.510.10">
    <property type="entry name" value="Transferase(Phosphotransferase) domain 1"/>
    <property type="match status" value="1"/>
</dbReference>
<dbReference type="GO" id="GO:0016020">
    <property type="term" value="C:membrane"/>
    <property type="evidence" value="ECO:0007669"/>
    <property type="project" value="TreeGrafter"/>
</dbReference>
<keyword evidence="1" id="KW-1185">Reference proteome</keyword>
<dbReference type="InterPro" id="IPR011009">
    <property type="entry name" value="Kinase-like_dom_sf"/>
</dbReference>
<dbReference type="GeneID" id="111286560"/>
<dbReference type="InterPro" id="IPR051564">
    <property type="entry name" value="LRR_receptor-like_kinase"/>
</dbReference>
<protein>
    <submittedName>
        <fullName evidence="2">Receptor-like protein kinase At3g47110 isoform X6</fullName>
    </submittedName>
</protein>
<dbReference type="SUPFAM" id="SSF56112">
    <property type="entry name" value="Protein kinase-like (PK-like)"/>
    <property type="match status" value="1"/>
</dbReference>
<name>A0A6P5XVV0_DURZI</name>
<accession>A0A6P5XVV0</accession>
<organism evidence="1 2">
    <name type="scientific">Durio zibethinus</name>
    <name type="common">Durian</name>
    <dbReference type="NCBI Taxonomy" id="66656"/>
    <lineage>
        <taxon>Eukaryota</taxon>
        <taxon>Viridiplantae</taxon>
        <taxon>Streptophyta</taxon>
        <taxon>Embryophyta</taxon>
        <taxon>Tracheophyta</taxon>
        <taxon>Spermatophyta</taxon>
        <taxon>Magnoliopsida</taxon>
        <taxon>eudicotyledons</taxon>
        <taxon>Gunneridae</taxon>
        <taxon>Pentapetalae</taxon>
        <taxon>rosids</taxon>
        <taxon>malvids</taxon>
        <taxon>Malvales</taxon>
        <taxon>Malvaceae</taxon>
        <taxon>Helicteroideae</taxon>
        <taxon>Durio</taxon>
    </lineage>
</organism>
<reference evidence="2" key="1">
    <citation type="submission" date="2025-08" db="UniProtKB">
        <authorList>
            <consortium name="RefSeq"/>
        </authorList>
    </citation>
    <scope>IDENTIFICATION</scope>
    <source>
        <tissue evidence="2">Fruit stalk</tissue>
    </source>
</reference>